<sequence length="199" mass="21715">MRRWPPVLLGLLALWGAATAWKHRATTPLPGLLAPDAPVQVDLADGATLSRGDVSLRTRAHIALTARVLSREDYRFDAGAFLAPVDLALGWGPMSDSAVLARIAIGQSGRFYWWRVKDFPIPRRAIETHSANMHLIPADAAVRGVLGRVRRGQLIHLEGFLVDASRSDGWQWPTSLTREDTGAGACELVYVEEAHIAAP</sequence>
<dbReference type="AlphaFoldDB" id="A0A2Z6E1S8"/>
<evidence type="ECO:0000313" key="2">
    <source>
        <dbReference type="Proteomes" id="UP000270530"/>
    </source>
</evidence>
<dbReference type="OrthoDB" id="6706661at2"/>
<name>A0A2Z6E1S8_9GAMM</name>
<dbReference type="Proteomes" id="UP000270530">
    <property type="component" value="Chromosome"/>
</dbReference>
<proteinExistence type="predicted"/>
<dbReference type="KEGG" id="rbd:ALSL_0270"/>
<evidence type="ECO:0000313" key="1">
    <source>
        <dbReference type="EMBL" id="BBD78942.1"/>
    </source>
</evidence>
<reference evidence="2" key="1">
    <citation type="submission" date="2018-04" db="EMBL/GenBank/DDBJ databases">
        <authorList>
            <person name="Watanabe M."/>
            <person name="Kojima H."/>
        </authorList>
    </citation>
    <scope>NUCLEOTIDE SEQUENCE [LARGE SCALE GENOMIC DNA]</scope>
    <source>
        <strain evidence="2">Dysh456</strain>
    </source>
</reference>
<accession>A0A2Z6E1S8</accession>
<organism evidence="1 2">
    <name type="scientific">Aerosticca soli</name>
    <dbReference type="NCBI Taxonomy" id="2010829"/>
    <lineage>
        <taxon>Bacteria</taxon>
        <taxon>Pseudomonadati</taxon>
        <taxon>Pseudomonadota</taxon>
        <taxon>Gammaproteobacteria</taxon>
        <taxon>Lysobacterales</taxon>
        <taxon>Rhodanobacteraceae</taxon>
        <taxon>Aerosticca</taxon>
    </lineage>
</organism>
<dbReference type="EMBL" id="AP018560">
    <property type="protein sequence ID" value="BBD78942.1"/>
    <property type="molecule type" value="Genomic_DNA"/>
</dbReference>
<dbReference type="RefSeq" id="WP_126535913.1">
    <property type="nucleotide sequence ID" value="NZ_AP018560.1"/>
</dbReference>
<keyword evidence="2" id="KW-1185">Reference proteome</keyword>
<protein>
    <submittedName>
        <fullName evidence="1">Uncharacterized protein</fullName>
    </submittedName>
</protein>
<reference evidence="2" key="2">
    <citation type="submission" date="2018-06" db="EMBL/GenBank/DDBJ databases">
        <title>Genome sequence of Rhodanobacteraceae bacterium strain Dysh456.</title>
        <authorList>
            <person name="Fukui M."/>
        </authorList>
    </citation>
    <scope>NUCLEOTIDE SEQUENCE [LARGE SCALE GENOMIC DNA]</scope>
    <source>
        <strain evidence="2">Dysh456</strain>
    </source>
</reference>
<gene>
    <name evidence="1" type="ORF">ALSL_0270</name>
</gene>